<feature type="compositionally biased region" description="Basic and acidic residues" evidence="13">
    <location>
        <begin position="486"/>
        <end position="501"/>
    </location>
</feature>
<feature type="compositionally biased region" description="Polar residues" evidence="13">
    <location>
        <begin position="161"/>
        <end position="181"/>
    </location>
</feature>
<evidence type="ECO:0000256" key="9">
    <source>
        <dbReference type="ARBA" id="ARBA00024190"/>
    </source>
</evidence>
<dbReference type="PANTHER" id="PTHR12442">
    <property type="entry name" value="DYNEIN INTERMEDIATE CHAIN"/>
    <property type="match status" value="1"/>
</dbReference>
<feature type="compositionally biased region" description="Low complexity" evidence="13">
    <location>
        <begin position="17"/>
        <end position="31"/>
    </location>
</feature>
<reference evidence="14" key="1">
    <citation type="submission" date="2021-01" db="EMBL/GenBank/DDBJ databases">
        <authorList>
            <person name="Corre E."/>
            <person name="Pelletier E."/>
            <person name="Niang G."/>
            <person name="Scheremetjew M."/>
            <person name="Finn R."/>
            <person name="Kale V."/>
            <person name="Holt S."/>
            <person name="Cochrane G."/>
            <person name="Meng A."/>
            <person name="Brown T."/>
            <person name="Cohen L."/>
        </authorList>
    </citation>
    <scope>NUCLEOTIDE SEQUENCE</scope>
    <source>
        <strain evidence="14">NY070348D</strain>
    </source>
</reference>
<dbReference type="InterPro" id="IPR001680">
    <property type="entry name" value="WD40_rpt"/>
</dbReference>
<proteinExistence type="predicted"/>
<evidence type="ECO:0000256" key="3">
    <source>
        <dbReference type="ARBA" id="ARBA00022574"/>
    </source>
</evidence>
<dbReference type="InterPro" id="IPR036322">
    <property type="entry name" value="WD40_repeat_dom_sf"/>
</dbReference>
<dbReference type="GO" id="GO:0005858">
    <property type="term" value="C:axonemal dynein complex"/>
    <property type="evidence" value="ECO:0007669"/>
    <property type="project" value="TreeGrafter"/>
</dbReference>
<feature type="compositionally biased region" description="Acidic residues" evidence="13">
    <location>
        <begin position="474"/>
        <end position="485"/>
    </location>
</feature>
<feature type="region of interest" description="Disordered" evidence="13">
    <location>
        <begin position="458"/>
        <end position="520"/>
    </location>
</feature>
<feature type="repeat" description="WD" evidence="12">
    <location>
        <begin position="765"/>
        <end position="807"/>
    </location>
</feature>
<evidence type="ECO:0000256" key="2">
    <source>
        <dbReference type="ARBA" id="ARBA00022490"/>
    </source>
</evidence>
<feature type="region of interest" description="Disordered" evidence="13">
    <location>
        <begin position="151"/>
        <end position="209"/>
    </location>
</feature>
<dbReference type="InterPro" id="IPR015943">
    <property type="entry name" value="WD40/YVTN_repeat-like_dom_sf"/>
</dbReference>
<dbReference type="GO" id="GO:0003341">
    <property type="term" value="P:cilium movement"/>
    <property type="evidence" value="ECO:0007669"/>
    <property type="project" value="TreeGrafter"/>
</dbReference>
<dbReference type="Gene3D" id="2.130.10.10">
    <property type="entry name" value="YVTN repeat-like/Quinoprotein amine dehydrogenase"/>
    <property type="match status" value="2"/>
</dbReference>
<dbReference type="SUPFAM" id="SSF50978">
    <property type="entry name" value="WD40 repeat-like"/>
    <property type="match status" value="1"/>
</dbReference>
<evidence type="ECO:0000256" key="13">
    <source>
        <dbReference type="SAM" id="MobiDB-lite"/>
    </source>
</evidence>
<dbReference type="PANTHER" id="PTHR12442:SF12">
    <property type="entry name" value="DYNEIN AXONEMAL INTERMEDIATE CHAIN 4"/>
    <property type="match status" value="1"/>
</dbReference>
<dbReference type="EMBL" id="HBHK01009879">
    <property type="protein sequence ID" value="CAD9678463.1"/>
    <property type="molecule type" value="Transcribed_RNA"/>
</dbReference>
<evidence type="ECO:0000256" key="8">
    <source>
        <dbReference type="ARBA" id="ARBA00023273"/>
    </source>
</evidence>
<gene>
    <name evidence="14" type="ORF">QSP1433_LOCUS6181</name>
</gene>
<feature type="region of interest" description="Disordered" evidence="13">
    <location>
        <begin position="1"/>
        <end position="49"/>
    </location>
</feature>
<organism evidence="14">
    <name type="scientific">Mucochytrium quahogii</name>
    <dbReference type="NCBI Taxonomy" id="96639"/>
    <lineage>
        <taxon>Eukaryota</taxon>
        <taxon>Sar</taxon>
        <taxon>Stramenopiles</taxon>
        <taxon>Bigyra</taxon>
        <taxon>Labyrinthulomycetes</taxon>
        <taxon>Thraustochytrida</taxon>
        <taxon>Thraustochytriidae</taxon>
        <taxon>Mucochytrium</taxon>
    </lineage>
</organism>
<accession>A0A7S2RSJ4</accession>
<keyword evidence="3 12" id="KW-0853">WD repeat</keyword>
<comment type="subcellular location">
    <subcellularLocation>
        <location evidence="1">Cytoplasm</location>
        <location evidence="1">Cytoskeleton</location>
        <location evidence="1">Flagellum axoneme</location>
    </subcellularLocation>
    <subcellularLocation>
        <location evidence="9">Dynein axonemal particle</location>
    </subcellularLocation>
</comment>
<dbReference type="Pfam" id="PF00400">
    <property type="entry name" value="WD40"/>
    <property type="match status" value="2"/>
</dbReference>
<dbReference type="InterPro" id="IPR050687">
    <property type="entry name" value="Dynein_IC"/>
</dbReference>
<dbReference type="PROSITE" id="PS50082">
    <property type="entry name" value="WD_REPEATS_2"/>
    <property type="match status" value="1"/>
</dbReference>
<keyword evidence="4" id="KW-0677">Repeat</keyword>
<sequence length="951" mass="102722">MGGSELTNSGSVKGMRSGKLGQSSLGNSSSGVNKKYMTKKKRVNAGSVANNSMFSSRISGSSVKGGTNTIRGNSRKNARRVIVDGEDLTPLSLIDESESLALPQTADKSSAGSSKNGNISKIDQNAAGGAFASSKGLDAFTSSKIVGNPIYENGDGVDGQDNGTDSRVFTTSEESPQGKSTITEKETAPVAPNGAFQAKSSRDASKAKQLTQDHLREIVTISLEESPTQTLFSLVGVCVGVESVEHRMVTEQNATYEKLCASREGSDLFLSRPSQTMNEGVKNVEVSTGAPPVQDVGCQVTSWDIHDTVSRVLDEEGILEKTKGLDNGSDDEEEGKTDGKSIRKSRNSVGATMAALRENEAEKMVANCVVSSGCLLPVSQSTQTSDNVSEGAPQHLNLDQAEEVSILKSESLLESLRTAERGVQQNVFHQKHLLYRAIPAADDDALDIDDASAIDGGVSEINGNDLEDNALGQEDTENAEEVADGEETKATEGEVDAKDDSTNATPSPANEQGGEGATTGEEGDVEVVAADTQVEAPVVEEEPELQLLWKFQCKEARGRTVSGMSWNKANQDLLAVSYCQFQFSDQRDGLILFWTLKNPEYPERIIKCESGVCSVDFSTVHPSLLAAGMYDGTVAIYDVHHEGDKGTVPVLDSSRMSTQHKDAVWQVKWVNKNEKGEVLVSLSTDGRVTEWSLKKGLESTDLMVLKRVNVPAHLGGGGEGIISRTAAGLSLDFPVNNSGLYYAATEDGTIHRCSCSYNEQYLETYYGHSGPVYKLRCSPFWPDAFLTCSADWSIKLWEPERDEPLLHFQSVDLADVVHDIAWSTSESTVFGSVAGDGRIEIWDLSKSTLDPVITHFIDKDTEQKLERKPSLSAVDPPLPPEARRSSVDDKIDTSKQFFSSISFAYNAPIVVVGSSQGVVEVFRFRGLNRILYETDEEAAEILQHIVEQNQK</sequence>
<feature type="region of interest" description="Disordered" evidence="13">
    <location>
        <begin position="320"/>
        <end position="346"/>
    </location>
</feature>
<dbReference type="AlphaFoldDB" id="A0A7S2RSJ4"/>
<keyword evidence="8" id="KW-0966">Cell projection</keyword>
<evidence type="ECO:0000256" key="1">
    <source>
        <dbReference type="ARBA" id="ARBA00004611"/>
    </source>
</evidence>
<dbReference type="SMART" id="SM00320">
    <property type="entry name" value="WD40"/>
    <property type="match status" value="5"/>
</dbReference>
<evidence type="ECO:0000256" key="10">
    <source>
        <dbReference type="ARBA" id="ARBA00040002"/>
    </source>
</evidence>
<evidence type="ECO:0000313" key="14">
    <source>
        <dbReference type="EMBL" id="CAD9678463.1"/>
    </source>
</evidence>
<keyword evidence="5" id="KW-0282">Flagellum</keyword>
<evidence type="ECO:0000256" key="6">
    <source>
        <dbReference type="ARBA" id="ARBA00023069"/>
    </source>
</evidence>
<dbReference type="GO" id="GO:0045503">
    <property type="term" value="F:dynein light chain binding"/>
    <property type="evidence" value="ECO:0007669"/>
    <property type="project" value="TreeGrafter"/>
</dbReference>
<evidence type="ECO:0000256" key="7">
    <source>
        <dbReference type="ARBA" id="ARBA00023212"/>
    </source>
</evidence>
<dbReference type="FunFam" id="2.130.10.10:FF:001248">
    <property type="entry name" value="WD repeat domain 78"/>
    <property type="match status" value="1"/>
</dbReference>
<keyword evidence="6" id="KW-0969">Cilium</keyword>
<evidence type="ECO:0000256" key="11">
    <source>
        <dbReference type="ARBA" id="ARBA00041557"/>
    </source>
</evidence>
<evidence type="ECO:0000256" key="5">
    <source>
        <dbReference type="ARBA" id="ARBA00022846"/>
    </source>
</evidence>
<dbReference type="GO" id="GO:0045504">
    <property type="term" value="F:dynein heavy chain binding"/>
    <property type="evidence" value="ECO:0007669"/>
    <property type="project" value="TreeGrafter"/>
</dbReference>
<evidence type="ECO:0000256" key="12">
    <source>
        <dbReference type="PROSITE-ProRule" id="PRU00221"/>
    </source>
</evidence>
<protein>
    <recommendedName>
        <fullName evidence="10">Dynein axonemal intermediate chain 4</fullName>
    </recommendedName>
    <alternativeName>
        <fullName evidence="11">WD repeat-containing protein 78</fullName>
    </alternativeName>
</protein>
<feature type="compositionally biased region" description="Polar residues" evidence="13">
    <location>
        <begin position="1"/>
        <end position="11"/>
    </location>
</feature>
<keyword evidence="7" id="KW-0206">Cytoskeleton</keyword>
<dbReference type="GO" id="GO:0120293">
    <property type="term" value="C:dynein axonemal particle"/>
    <property type="evidence" value="ECO:0007669"/>
    <property type="project" value="UniProtKB-SubCell"/>
</dbReference>
<evidence type="ECO:0000256" key="4">
    <source>
        <dbReference type="ARBA" id="ARBA00022737"/>
    </source>
</evidence>
<feature type="compositionally biased region" description="Basic and acidic residues" evidence="13">
    <location>
        <begin position="200"/>
        <end position="209"/>
    </location>
</feature>
<name>A0A7S2RSJ4_9STRA</name>
<keyword evidence="2" id="KW-0963">Cytoplasm</keyword>